<reference evidence="3 4" key="1">
    <citation type="submission" date="2024-05" db="EMBL/GenBank/DDBJ databases">
        <title>Long read based assembly of the Candida bracarensis genome reveals expanded adhesin content.</title>
        <authorList>
            <person name="Marcet-Houben M."/>
            <person name="Ksiezopolska E."/>
            <person name="Gabaldon T."/>
        </authorList>
    </citation>
    <scope>NUCLEOTIDE SEQUENCE [LARGE SCALE GENOMIC DNA]</scope>
    <source>
        <strain evidence="3 4">CBM6</strain>
    </source>
</reference>
<dbReference type="InterPro" id="IPR008011">
    <property type="entry name" value="Complex1_LYR_dom"/>
</dbReference>
<protein>
    <recommendedName>
        <fullName evidence="2">Complex 1 LYR protein domain-containing protein</fullName>
    </recommendedName>
</protein>
<name>A0ABR4NW86_9SACH</name>
<comment type="caution">
    <text evidence="3">The sequence shown here is derived from an EMBL/GenBank/DDBJ whole genome shotgun (WGS) entry which is preliminary data.</text>
</comment>
<dbReference type="EMBL" id="JBEVYD010000005">
    <property type="protein sequence ID" value="KAL3232938.1"/>
    <property type="molecule type" value="Genomic_DNA"/>
</dbReference>
<evidence type="ECO:0000259" key="2">
    <source>
        <dbReference type="Pfam" id="PF05347"/>
    </source>
</evidence>
<accession>A0ABR4NW86</accession>
<comment type="similarity">
    <text evidence="1">Belongs to the complex I LYR family.</text>
</comment>
<keyword evidence="4" id="KW-1185">Reference proteome</keyword>
<gene>
    <name evidence="3" type="ORF">RNJ44_04854</name>
</gene>
<dbReference type="PANTHER" id="PTHR13166">
    <property type="entry name" value="PROTEIN C6ORF149"/>
    <property type="match status" value="1"/>
</dbReference>
<dbReference type="CDD" id="cd20264">
    <property type="entry name" value="Complex1_LYR_LYRM4"/>
    <property type="match status" value="1"/>
</dbReference>
<dbReference type="Pfam" id="PF05347">
    <property type="entry name" value="Complex1_LYR"/>
    <property type="match status" value="1"/>
</dbReference>
<sequence length="88" mass="10279">MASRNQVLGLYKQIIKNANRFNDYNFRQYFLRKARTEFRANKDVADAKVLDALISDAQKDLGVLKRQSIISQLYTFDKLVVEPLPKEK</sequence>
<organism evidence="3 4">
    <name type="scientific">Nakaseomyces bracarensis</name>
    <dbReference type="NCBI Taxonomy" id="273131"/>
    <lineage>
        <taxon>Eukaryota</taxon>
        <taxon>Fungi</taxon>
        <taxon>Dikarya</taxon>
        <taxon>Ascomycota</taxon>
        <taxon>Saccharomycotina</taxon>
        <taxon>Saccharomycetes</taxon>
        <taxon>Saccharomycetales</taxon>
        <taxon>Saccharomycetaceae</taxon>
        <taxon>Nakaseomyces</taxon>
    </lineage>
</organism>
<evidence type="ECO:0000313" key="3">
    <source>
        <dbReference type="EMBL" id="KAL3232938.1"/>
    </source>
</evidence>
<feature type="domain" description="Complex 1 LYR protein" evidence="2">
    <location>
        <begin position="6"/>
        <end position="62"/>
    </location>
</feature>
<dbReference type="PANTHER" id="PTHR13166:SF7">
    <property type="entry name" value="LYR MOTIF-CONTAINING PROTEIN 4"/>
    <property type="match status" value="1"/>
</dbReference>
<dbReference type="Proteomes" id="UP001623330">
    <property type="component" value="Unassembled WGS sequence"/>
</dbReference>
<evidence type="ECO:0000313" key="4">
    <source>
        <dbReference type="Proteomes" id="UP001623330"/>
    </source>
</evidence>
<dbReference type="InterPro" id="IPR051522">
    <property type="entry name" value="ISC_assembly_LYR"/>
</dbReference>
<dbReference type="InterPro" id="IPR045297">
    <property type="entry name" value="Complex1_LYR_LYRM4"/>
</dbReference>
<proteinExistence type="inferred from homology"/>
<evidence type="ECO:0000256" key="1">
    <source>
        <dbReference type="ARBA" id="ARBA00009508"/>
    </source>
</evidence>